<accession>A0A255XPA9</accession>
<dbReference type="InterPro" id="IPR049900">
    <property type="entry name" value="PKS_mFAS_DH"/>
</dbReference>
<feature type="domain" description="Carrier" evidence="5">
    <location>
        <begin position="1737"/>
        <end position="1813"/>
    </location>
</feature>
<dbReference type="RefSeq" id="WP_094409776.1">
    <property type="nucleotide sequence ID" value="NZ_BMJZ01000002.1"/>
</dbReference>
<dbReference type="SMART" id="SM01294">
    <property type="entry name" value="PKS_PP_betabranch"/>
    <property type="match status" value="1"/>
</dbReference>
<feature type="active site" description="Proton acceptor; for dehydratase activity" evidence="4">
    <location>
        <position position="949"/>
    </location>
</feature>
<dbReference type="InterPro" id="IPR018201">
    <property type="entry name" value="Ketoacyl_synth_AS"/>
</dbReference>
<dbReference type="InterPro" id="IPR020841">
    <property type="entry name" value="PKS_Beta-ketoAc_synthase_dom"/>
</dbReference>
<dbReference type="InterPro" id="IPR049552">
    <property type="entry name" value="PKS_DH_N"/>
</dbReference>
<dbReference type="PANTHER" id="PTHR43775:SF51">
    <property type="entry name" value="INACTIVE PHENOLPHTHIOCEROL SYNTHESIS POLYKETIDE SYNTHASE TYPE I PKS1-RELATED"/>
    <property type="match status" value="1"/>
</dbReference>
<evidence type="ECO:0000313" key="8">
    <source>
        <dbReference type="EMBL" id="OYQ18214.1"/>
    </source>
</evidence>
<dbReference type="Pfam" id="PF22621">
    <property type="entry name" value="CurL-like_PKS_C"/>
    <property type="match status" value="1"/>
</dbReference>
<reference evidence="8 9" key="1">
    <citation type="submission" date="2017-07" db="EMBL/GenBank/DDBJ databases">
        <title>Elstera cyanobacteriorum sp. nov., a novel bacterium isolated from cyanobacterial aggregates in a eutrophic lake.</title>
        <authorList>
            <person name="Cai H."/>
        </authorList>
    </citation>
    <scope>NUCLEOTIDE SEQUENCE [LARGE SCALE GENOMIC DNA]</scope>
    <source>
        <strain evidence="8 9">TH019</strain>
    </source>
</reference>
<evidence type="ECO:0000259" key="5">
    <source>
        <dbReference type="PROSITE" id="PS50075"/>
    </source>
</evidence>
<dbReference type="Gene3D" id="3.40.50.1820">
    <property type="entry name" value="alpha/beta hydrolase"/>
    <property type="match status" value="1"/>
</dbReference>
<keyword evidence="1" id="KW-0596">Phosphopantetheine</keyword>
<feature type="domain" description="PKS/mFAS DH" evidence="7">
    <location>
        <begin position="918"/>
        <end position="1211"/>
    </location>
</feature>
<dbReference type="OrthoDB" id="9778690at2"/>
<dbReference type="InterPro" id="IPR036736">
    <property type="entry name" value="ACP-like_sf"/>
</dbReference>
<dbReference type="Gene3D" id="3.30.70.3290">
    <property type="match status" value="1"/>
</dbReference>
<dbReference type="InterPro" id="IPR001031">
    <property type="entry name" value="Thioesterase"/>
</dbReference>
<dbReference type="SUPFAM" id="SSF47336">
    <property type="entry name" value="ACP-like"/>
    <property type="match status" value="1"/>
</dbReference>
<dbReference type="InterPro" id="IPR014031">
    <property type="entry name" value="Ketoacyl_synth_C"/>
</dbReference>
<feature type="active site" description="Proton donor; for dehydratase activity" evidence="4">
    <location>
        <position position="1115"/>
    </location>
</feature>
<dbReference type="GO" id="GO:0006633">
    <property type="term" value="P:fatty acid biosynthetic process"/>
    <property type="evidence" value="ECO:0007669"/>
    <property type="project" value="InterPro"/>
</dbReference>
<dbReference type="SMART" id="SM00826">
    <property type="entry name" value="PKS_DH"/>
    <property type="match status" value="1"/>
</dbReference>
<organism evidence="8 9">
    <name type="scientific">Elstera cyanobacteriorum</name>
    <dbReference type="NCBI Taxonomy" id="2022747"/>
    <lineage>
        <taxon>Bacteria</taxon>
        <taxon>Pseudomonadati</taxon>
        <taxon>Pseudomonadota</taxon>
        <taxon>Alphaproteobacteria</taxon>
        <taxon>Rhodospirillales</taxon>
        <taxon>Rhodospirillaceae</taxon>
        <taxon>Elstera</taxon>
    </lineage>
</organism>
<dbReference type="GO" id="GO:0004315">
    <property type="term" value="F:3-oxoacyl-[acyl-carrier-protein] synthase activity"/>
    <property type="evidence" value="ECO:0007669"/>
    <property type="project" value="InterPro"/>
</dbReference>
<dbReference type="SUPFAM" id="SSF55048">
    <property type="entry name" value="Probable ACP-binding domain of malonyl-CoA ACP transacylase"/>
    <property type="match status" value="1"/>
</dbReference>
<dbReference type="CDD" id="cd00833">
    <property type="entry name" value="PKS"/>
    <property type="match status" value="1"/>
</dbReference>
<proteinExistence type="predicted"/>
<dbReference type="InterPro" id="IPR020807">
    <property type="entry name" value="PKS_DH"/>
</dbReference>
<feature type="domain" description="Ketosynthase family 3 (KS3)" evidence="6">
    <location>
        <begin position="21"/>
        <end position="449"/>
    </location>
</feature>
<gene>
    <name evidence="8" type="ORF">CHR90_14790</name>
</gene>
<dbReference type="InterPro" id="IPR016036">
    <property type="entry name" value="Malonyl_transacylase_ACP-bd"/>
</dbReference>
<dbReference type="Pfam" id="PF00550">
    <property type="entry name" value="PP-binding"/>
    <property type="match status" value="1"/>
</dbReference>
<dbReference type="InterPro" id="IPR013968">
    <property type="entry name" value="PKS_KR"/>
</dbReference>
<dbReference type="SMART" id="SM00825">
    <property type="entry name" value="PKS_KS"/>
    <property type="match status" value="1"/>
</dbReference>
<dbReference type="SMART" id="SM00822">
    <property type="entry name" value="PKS_KR"/>
    <property type="match status" value="1"/>
</dbReference>
<dbReference type="Pfam" id="PF14765">
    <property type="entry name" value="PS-DH"/>
    <property type="match status" value="1"/>
</dbReference>
<evidence type="ECO:0000256" key="4">
    <source>
        <dbReference type="PROSITE-ProRule" id="PRU01363"/>
    </source>
</evidence>
<dbReference type="InterPro" id="IPR016039">
    <property type="entry name" value="Thiolase-like"/>
</dbReference>
<dbReference type="EMBL" id="NOXS01000033">
    <property type="protein sequence ID" value="OYQ18214.1"/>
    <property type="molecule type" value="Genomic_DNA"/>
</dbReference>
<dbReference type="InterPro" id="IPR016035">
    <property type="entry name" value="Acyl_Trfase/lysoPLipase"/>
</dbReference>
<dbReference type="InterPro" id="IPR050091">
    <property type="entry name" value="PKS_NRPS_Biosynth_Enz"/>
</dbReference>
<sequence length="2131" mass="227287">MSKPKATTNKATPKTSAQPPLKGIAIIGMACRVPGAMNYREFWRNLCNGVESVTVFSDEELIAAGISPAEIAEPDYVKTAFRIPGIDKFDAAFFEYSPREARLMDPQHRFLLEVGWEAFEDAGYIPGRHLGPVGIVLGTGGNVSSYMVNELYDHPESRGRTANLVHIGNDKDFASTRLSFKFDLTGPSLNVQTACSTSLIAVHLACQSIQTGECTMALAGGATVRVPEISGYRSVRGGLYSPDGHVRTFDADARGTVFGSAVGMVLLKEVNQAVKDGDTIYAVIKSTAVNNDGGTKASYSGSSVPGQAGAMIKALELADISPDTIGYAECHGTGTAVGDPIEIAALTETFKTVTVPAGSCPVGSVKPNIGHPEQAAGIVSLIKTALALHEQAIPPTINIRTLNPKINFTTSPFYVNQELKPWPKGEKVRRALVNSLGIGGTNGVVILEEAPTQAPVAQTVPERPAHLVVLSAKSEAALKDALVRQAEVLEETPGASLPDVAYSLAQGRVSFSHRYTAVAGSVDELIEKLRTAQVATAADRRAGAKRKIGFLFTGQGAQFAGMGKALYDSQPLFRATFDRCAAAMVGILPRPLAEAVFADPNGPDAGLINRTEFTQPGTFALQVSLATLLQSWGITPQAMAGHSVGEFALSVVAGVYPLEAAAKLIAARGKLMQALPEGGAMAAVFTDEASVRAALAELKLPQIGVAAVNGPANTVVSGLKTSVDALIAYFEPKGVTARPLTVSHAFHSVLMDPAMADFRTALAAAKAEKPGVTWVSTLTGAVKADAPSADYWVSHAMDAVRFADAVKQLQAEGVTDFIEIGPGKSMLALAQSSISGETLAFLPTVAKDGTEGRDLLETVGTLFRRGEAIDWKGFDAPWTRRRVALPTYPFQGERMWNERDGAAIIPGTATAQAAATANGLVGTRLRSSLPEAQFETVYSQKALPWIKDHKVYSHVVLPTTAGLVGLLQAGAKLSGDKPLQIANFSYRAPLFLGDADAKIVHLVLKPGEFGSFDASLSSAEDSDAFRWQTHISAALRPAPDATSAPTFVPEAVISRTKPLPVDRYYSALTSLGLDYGPAFRGIQSMWQGLGEVLAHVRLADGVAADGFPLHPALLDATLHTYPAVIDAFGDFSKVALPPEGLHLPAGIERFSLLKSGEKDVWVHLRKRLQDVSADPASAALVVDIDVYAMDGSPVAKFEGLSLRPIPVTAFQPKGAEAGVDWLYQVRWDKLAAGAKPQVAAPNAWVIFADDAGVGAALAKTFETRNHPVKLIAKSALIPAGAVKVDGRESFAPVLTQAAQDWADKRVGIVYLWGLDTSFGDGKDLEAQQAAVIGNALHLTQALADARDGFKHAPGLWLGTRNGLDIRDGSKGSLDLAQAGLWGFGRTVSLEYPQTWGGLIDLAPGGINPAETQALANHLLAGDREAQVAFRLAGGQLARYGARFVRAKVTETRAPTTKDATYLITGGLGAIGIETAKYLITHRGIRHLVLASRRGADDPTAAGIKAELEALGARISVEKLDTSSEASVAALIKKLRSDALPLKGIYHSAGVLEDATIAQFAWDKFRKAIAPKFDGAWFLHKATEDLQLDDFVVYSSILSLFGAGGQANYTSGNAYLDGLAALRRQQGKPGLAVNWGPWAAGGLATLAGDKGEAIWRARGLIYTKPEEGQEALKLIVEAGFNHAAVLSADWTTIVGQFQPVPRFFDAMLGEVKTDGAAASGGLSVEALQAQLKSSDPRDRRFAIVTYVAQQAQATLGVTRAIDPGQPLRELGLDSLMAVTLINRIEMALGVRVPAVKLIQGPSIDQLVDEVWPDLAGVGLPDAPQVVPGDTPTETPAIPAAVEAMVSNLITETVEAALAAPAIVEDAKWLIPVGKRSNPRARLFCFPFAGGGSAVFRPWANWIDPAIEVIAVEPPGRLGRISEKPVNDMDLFVDCVLDEMIDLLDLPFAMFGHCLGAVTMYETARTLIEETKFRPLHLFASGARAPNKVGEVGPFEQDLGKVLMQTQGYRHDLKPYEQSDEIFADIIRKFDMAATDQFLSDPELRKLMLPAVRAEFEMTSNYKLKGEPKPWDVPITCFVSRGDPYVSREDILAWGQFTNQRLQVLMREGSHYAVVEDAKFINRIINREMVMPL</sequence>
<evidence type="ECO:0000313" key="9">
    <source>
        <dbReference type="Proteomes" id="UP000216361"/>
    </source>
</evidence>
<dbReference type="SUPFAM" id="SSF53901">
    <property type="entry name" value="Thiolase-like"/>
    <property type="match status" value="1"/>
</dbReference>
<dbReference type="SMART" id="SM00823">
    <property type="entry name" value="PKS_PP"/>
    <property type="match status" value="1"/>
</dbReference>
<keyword evidence="9" id="KW-1185">Reference proteome</keyword>
<dbReference type="GO" id="GO:0004312">
    <property type="term" value="F:fatty acid synthase activity"/>
    <property type="evidence" value="ECO:0007669"/>
    <property type="project" value="TreeGrafter"/>
</dbReference>
<dbReference type="InterPro" id="IPR020806">
    <property type="entry name" value="PKS_PP-bd"/>
</dbReference>
<protein>
    <submittedName>
        <fullName evidence="8">Polyketide synthase</fullName>
    </submittedName>
</protein>
<dbReference type="InterPro" id="IPR006162">
    <property type="entry name" value="Ppantetheine_attach_site"/>
</dbReference>
<dbReference type="Gene3D" id="3.40.50.720">
    <property type="entry name" value="NAD(P)-binding Rossmann-like Domain"/>
    <property type="match status" value="1"/>
</dbReference>
<dbReference type="InterPro" id="IPR009081">
    <property type="entry name" value="PP-bd_ACP"/>
</dbReference>
<dbReference type="Gene3D" id="3.40.47.10">
    <property type="match status" value="1"/>
</dbReference>
<dbReference type="CDD" id="cd08955">
    <property type="entry name" value="KR_2_FAS_SDR_x"/>
    <property type="match status" value="1"/>
</dbReference>
<dbReference type="Pfam" id="PF00975">
    <property type="entry name" value="Thioesterase"/>
    <property type="match status" value="1"/>
</dbReference>
<name>A0A255XPA9_9PROT</name>
<dbReference type="PROSITE" id="PS52019">
    <property type="entry name" value="PKS_MFAS_DH"/>
    <property type="match status" value="1"/>
</dbReference>
<dbReference type="Pfam" id="PF00698">
    <property type="entry name" value="Acyl_transf_1"/>
    <property type="match status" value="1"/>
</dbReference>
<dbReference type="SUPFAM" id="SSF53474">
    <property type="entry name" value="alpha/beta-Hydrolases"/>
    <property type="match status" value="1"/>
</dbReference>
<dbReference type="SUPFAM" id="SSF51735">
    <property type="entry name" value="NAD(P)-binding Rossmann-fold domains"/>
    <property type="match status" value="2"/>
</dbReference>
<dbReference type="InterPro" id="IPR049551">
    <property type="entry name" value="PKS_DH_C"/>
</dbReference>
<dbReference type="PROSITE" id="PS50075">
    <property type="entry name" value="CARRIER"/>
    <property type="match status" value="1"/>
</dbReference>
<dbReference type="InterPro" id="IPR029058">
    <property type="entry name" value="AB_hydrolase_fold"/>
</dbReference>
<dbReference type="Gene3D" id="3.40.366.10">
    <property type="entry name" value="Malonyl-Coenzyme A Acyl Carrier Protein, domain 2"/>
    <property type="match status" value="1"/>
</dbReference>
<dbReference type="GO" id="GO:0031177">
    <property type="term" value="F:phosphopantetheine binding"/>
    <property type="evidence" value="ECO:0007669"/>
    <property type="project" value="InterPro"/>
</dbReference>
<dbReference type="Pfam" id="PF00109">
    <property type="entry name" value="ketoacyl-synt"/>
    <property type="match status" value="1"/>
</dbReference>
<dbReference type="InterPro" id="IPR014030">
    <property type="entry name" value="Ketoacyl_synth_N"/>
</dbReference>
<dbReference type="Pfam" id="PF21089">
    <property type="entry name" value="PKS_DH_N"/>
    <property type="match status" value="1"/>
</dbReference>
<dbReference type="PANTHER" id="PTHR43775">
    <property type="entry name" value="FATTY ACID SYNTHASE"/>
    <property type="match status" value="1"/>
</dbReference>
<dbReference type="Proteomes" id="UP000216361">
    <property type="component" value="Unassembled WGS sequence"/>
</dbReference>
<evidence type="ECO:0000256" key="3">
    <source>
        <dbReference type="ARBA" id="ARBA00022679"/>
    </source>
</evidence>
<keyword evidence="3" id="KW-0808">Transferase</keyword>
<evidence type="ECO:0000259" key="6">
    <source>
        <dbReference type="PROSITE" id="PS52004"/>
    </source>
</evidence>
<evidence type="ECO:0000256" key="1">
    <source>
        <dbReference type="ARBA" id="ARBA00022450"/>
    </source>
</evidence>
<evidence type="ECO:0000259" key="7">
    <source>
        <dbReference type="PROSITE" id="PS52019"/>
    </source>
</evidence>
<dbReference type="InterPro" id="IPR001227">
    <property type="entry name" value="Ac_transferase_dom_sf"/>
</dbReference>
<dbReference type="PROSITE" id="PS52004">
    <property type="entry name" value="KS3_2"/>
    <property type="match status" value="1"/>
</dbReference>
<feature type="region of interest" description="N-terminal hotdog fold" evidence="4">
    <location>
        <begin position="918"/>
        <end position="1042"/>
    </location>
</feature>
<dbReference type="InterPro" id="IPR042104">
    <property type="entry name" value="PKS_dehydratase_sf"/>
</dbReference>
<dbReference type="InterPro" id="IPR036291">
    <property type="entry name" value="NAD(P)-bd_dom_sf"/>
</dbReference>
<dbReference type="Pfam" id="PF08659">
    <property type="entry name" value="KR"/>
    <property type="match status" value="1"/>
</dbReference>
<dbReference type="PROSITE" id="PS00606">
    <property type="entry name" value="KS3_1"/>
    <property type="match status" value="1"/>
</dbReference>
<dbReference type="InterPro" id="IPR057326">
    <property type="entry name" value="KR_dom"/>
</dbReference>
<dbReference type="SUPFAM" id="SSF52151">
    <property type="entry name" value="FabD/lysophospholipase-like"/>
    <property type="match status" value="1"/>
</dbReference>
<dbReference type="Pfam" id="PF02801">
    <property type="entry name" value="Ketoacyl-synt_C"/>
    <property type="match status" value="1"/>
</dbReference>
<feature type="region of interest" description="C-terminal hotdog fold" evidence="4">
    <location>
        <begin position="1056"/>
        <end position="1211"/>
    </location>
</feature>
<dbReference type="Gene3D" id="3.10.129.110">
    <property type="entry name" value="Polyketide synthase dehydratase"/>
    <property type="match status" value="1"/>
</dbReference>
<comment type="caution">
    <text evidence="8">The sequence shown here is derived from an EMBL/GenBank/DDBJ whole genome shotgun (WGS) entry which is preliminary data.</text>
</comment>
<dbReference type="SMART" id="SM00827">
    <property type="entry name" value="PKS_AT"/>
    <property type="match status" value="1"/>
</dbReference>
<keyword evidence="2" id="KW-0597">Phosphoprotein</keyword>
<dbReference type="InterPro" id="IPR014043">
    <property type="entry name" value="Acyl_transferase_dom"/>
</dbReference>
<dbReference type="PROSITE" id="PS00012">
    <property type="entry name" value="PHOSPHOPANTETHEINE"/>
    <property type="match status" value="1"/>
</dbReference>
<dbReference type="Gene3D" id="1.10.1200.10">
    <property type="entry name" value="ACP-like"/>
    <property type="match status" value="1"/>
</dbReference>
<evidence type="ECO:0000256" key="2">
    <source>
        <dbReference type="ARBA" id="ARBA00022553"/>
    </source>
</evidence>